<evidence type="ECO:0000313" key="2">
    <source>
        <dbReference type="Proteomes" id="UP001304895"/>
    </source>
</evidence>
<reference evidence="1" key="1">
    <citation type="journal article" date="2023" name="Mol. Phylogenet. Evol.">
        <title>Genome-scale phylogeny and comparative genomics of the fungal order Sordariales.</title>
        <authorList>
            <person name="Hensen N."/>
            <person name="Bonometti L."/>
            <person name="Westerberg I."/>
            <person name="Brannstrom I.O."/>
            <person name="Guillou S."/>
            <person name="Cros-Aarteil S."/>
            <person name="Calhoun S."/>
            <person name="Haridas S."/>
            <person name="Kuo A."/>
            <person name="Mondo S."/>
            <person name="Pangilinan J."/>
            <person name="Riley R."/>
            <person name="LaButti K."/>
            <person name="Andreopoulos B."/>
            <person name="Lipzen A."/>
            <person name="Chen C."/>
            <person name="Yan M."/>
            <person name="Daum C."/>
            <person name="Ng V."/>
            <person name="Clum A."/>
            <person name="Steindorff A."/>
            <person name="Ohm R.A."/>
            <person name="Martin F."/>
            <person name="Silar P."/>
            <person name="Natvig D.O."/>
            <person name="Lalanne C."/>
            <person name="Gautier V."/>
            <person name="Ament-Velasquez S.L."/>
            <person name="Kruys A."/>
            <person name="Hutchinson M.I."/>
            <person name="Powell A.J."/>
            <person name="Barry K."/>
            <person name="Miller A.N."/>
            <person name="Grigoriev I.V."/>
            <person name="Debuchy R."/>
            <person name="Gladieux P."/>
            <person name="Hiltunen Thoren M."/>
            <person name="Johannesson H."/>
        </authorList>
    </citation>
    <scope>NUCLEOTIDE SEQUENCE</scope>
    <source>
        <strain evidence="1">CBS 123565</strain>
    </source>
</reference>
<dbReference type="SUPFAM" id="SSF89372">
    <property type="entry name" value="Fucose-specific lectin"/>
    <property type="match status" value="1"/>
</dbReference>
<evidence type="ECO:0000313" key="1">
    <source>
        <dbReference type="EMBL" id="KAK4136041.1"/>
    </source>
</evidence>
<proteinExistence type="predicted"/>
<dbReference type="AlphaFoldDB" id="A0AAN6ZFR3"/>
<dbReference type="EMBL" id="MU853404">
    <property type="protein sequence ID" value="KAK4136041.1"/>
    <property type="molecule type" value="Genomic_DNA"/>
</dbReference>
<sequence length="297" mass="32362">MSGIAAFHNLAAPSSKQLHLFYNTNKKNLGLQLRDETKTTDESETYIAADSDQNGIIINPAQITTTNLTGIDMVVGFTAKPTPAAGDRTQNDVSIISPIYQPLAATELNNLTIASTSSDQTAWVFYLTGTDPNTMTINELSLGQDSPGSYDNTAKILPGTSLASYYVPGSGDGDDGSRYIIYQAHYPKRLHEYSPNTEDVWDKELVNSNDVKELSTLAVAYVDGKTYLYYVDNSDQIRVLVKSNGTWGSSAAVAGAHARIDPSSQLTVVPASNGNHLFYLAMGETSKYKFQHVLYHR</sequence>
<accession>A0AAN6ZFR3</accession>
<protein>
    <recommendedName>
        <fullName evidence="3">Fucose-specific lectin</fullName>
    </recommendedName>
</protein>
<dbReference type="Proteomes" id="UP001304895">
    <property type="component" value="Unassembled WGS sequence"/>
</dbReference>
<name>A0AAN6ZFR3_9PEZI</name>
<evidence type="ECO:0008006" key="3">
    <source>
        <dbReference type="Google" id="ProtNLM"/>
    </source>
</evidence>
<keyword evidence="2" id="KW-1185">Reference proteome</keyword>
<comment type="caution">
    <text evidence="1">The sequence shown here is derived from an EMBL/GenBank/DDBJ whole genome shotgun (WGS) entry which is preliminary data.</text>
</comment>
<dbReference type="Gene3D" id="2.120.10.70">
    <property type="entry name" value="Fucose-specific lectin"/>
    <property type="match status" value="1"/>
</dbReference>
<gene>
    <name evidence="1" type="ORF">BT67DRAFT_230038</name>
</gene>
<reference evidence="1" key="2">
    <citation type="submission" date="2023-05" db="EMBL/GenBank/DDBJ databases">
        <authorList>
            <consortium name="Lawrence Berkeley National Laboratory"/>
            <person name="Steindorff A."/>
            <person name="Hensen N."/>
            <person name="Bonometti L."/>
            <person name="Westerberg I."/>
            <person name="Brannstrom I.O."/>
            <person name="Guillou S."/>
            <person name="Cros-Aarteil S."/>
            <person name="Calhoun S."/>
            <person name="Haridas S."/>
            <person name="Kuo A."/>
            <person name="Mondo S."/>
            <person name="Pangilinan J."/>
            <person name="Riley R."/>
            <person name="Labutti K."/>
            <person name="Andreopoulos B."/>
            <person name="Lipzen A."/>
            <person name="Chen C."/>
            <person name="Yanf M."/>
            <person name="Daum C."/>
            <person name="Ng V."/>
            <person name="Clum A."/>
            <person name="Ohm R."/>
            <person name="Martin F."/>
            <person name="Silar P."/>
            <person name="Natvig D."/>
            <person name="Lalanne C."/>
            <person name="Gautier V."/>
            <person name="Ament-Velasquez S.L."/>
            <person name="Kruys A."/>
            <person name="Hutchinson M.I."/>
            <person name="Powell A.J."/>
            <person name="Barry K."/>
            <person name="Miller A.N."/>
            <person name="Grigoriev I.V."/>
            <person name="Debuchy R."/>
            <person name="Gladieux P."/>
            <person name="Thoren M.H."/>
            <person name="Johannesson H."/>
        </authorList>
    </citation>
    <scope>NUCLEOTIDE SEQUENCE</scope>
    <source>
        <strain evidence="1">CBS 123565</strain>
    </source>
</reference>
<organism evidence="1 2">
    <name type="scientific">Trichocladium antarcticum</name>
    <dbReference type="NCBI Taxonomy" id="1450529"/>
    <lineage>
        <taxon>Eukaryota</taxon>
        <taxon>Fungi</taxon>
        <taxon>Dikarya</taxon>
        <taxon>Ascomycota</taxon>
        <taxon>Pezizomycotina</taxon>
        <taxon>Sordariomycetes</taxon>
        <taxon>Sordariomycetidae</taxon>
        <taxon>Sordariales</taxon>
        <taxon>Chaetomiaceae</taxon>
        <taxon>Trichocladium</taxon>
    </lineage>
</organism>